<dbReference type="EMBL" id="FUHU01000028">
    <property type="protein sequence ID" value="SJM60209.1"/>
    <property type="molecule type" value="Genomic_DNA"/>
</dbReference>
<reference evidence="3 4" key="1">
    <citation type="submission" date="2017-02" db="EMBL/GenBank/DDBJ databases">
        <authorList>
            <person name="Peterson S.W."/>
        </authorList>
    </citation>
    <scope>NUCLEOTIDE SEQUENCE [LARGE SCALE GENOMIC DNA]</scope>
    <source>
        <strain evidence="3 4">LMG 22410</strain>
    </source>
</reference>
<dbReference type="PROSITE" id="PS50234">
    <property type="entry name" value="VWFA"/>
    <property type="match status" value="1"/>
</dbReference>
<name>A0A1R4FWA9_9MICO</name>
<accession>A0A1R4FWA9</accession>
<keyword evidence="1" id="KW-0812">Transmembrane</keyword>
<dbReference type="AlphaFoldDB" id="A0A1R4FWA9"/>
<dbReference type="GeneID" id="303172969"/>
<evidence type="ECO:0000313" key="4">
    <source>
        <dbReference type="Proteomes" id="UP000195787"/>
    </source>
</evidence>
<keyword evidence="1" id="KW-1133">Transmembrane helix</keyword>
<dbReference type="RefSeq" id="WP_086991837.1">
    <property type="nucleotide sequence ID" value="NZ_FUHU01000028.1"/>
</dbReference>
<dbReference type="Proteomes" id="UP000195787">
    <property type="component" value="Unassembled WGS sequence"/>
</dbReference>
<gene>
    <name evidence="3" type="ORF">CZ674_07035</name>
</gene>
<feature type="transmembrane region" description="Helical" evidence="1">
    <location>
        <begin position="41"/>
        <end position="61"/>
    </location>
</feature>
<dbReference type="InterPro" id="IPR002035">
    <property type="entry name" value="VWF_A"/>
</dbReference>
<feature type="transmembrane region" description="Helical" evidence="1">
    <location>
        <begin position="12"/>
        <end position="29"/>
    </location>
</feature>
<keyword evidence="4" id="KW-1185">Reference proteome</keyword>
<dbReference type="InterPro" id="IPR036465">
    <property type="entry name" value="vWFA_dom_sf"/>
</dbReference>
<organism evidence="3 4">
    <name type="scientific">Agrococcus casei LMG 22410</name>
    <dbReference type="NCBI Taxonomy" id="1255656"/>
    <lineage>
        <taxon>Bacteria</taxon>
        <taxon>Bacillati</taxon>
        <taxon>Actinomycetota</taxon>
        <taxon>Actinomycetes</taxon>
        <taxon>Micrococcales</taxon>
        <taxon>Microbacteriaceae</taxon>
        <taxon>Agrococcus</taxon>
    </lineage>
</organism>
<evidence type="ECO:0000259" key="2">
    <source>
        <dbReference type="PROSITE" id="PS50234"/>
    </source>
</evidence>
<evidence type="ECO:0000313" key="3">
    <source>
        <dbReference type="EMBL" id="SJM60209.1"/>
    </source>
</evidence>
<evidence type="ECO:0000256" key="1">
    <source>
        <dbReference type="SAM" id="Phobius"/>
    </source>
</evidence>
<feature type="transmembrane region" description="Helical" evidence="1">
    <location>
        <begin position="295"/>
        <end position="318"/>
    </location>
</feature>
<dbReference type="SMART" id="SM00327">
    <property type="entry name" value="VWA"/>
    <property type="match status" value="1"/>
</dbReference>
<proteinExistence type="predicted"/>
<sequence>MTLLPEVSLPLLLIGVLVGVGFCVWRAAVARRQLVAWIRRGVLVLLVGAMLSHPGVPGGLVPTGSISAKVIIAIDTSQSMAAEDYGDGVRLDGVREDVKDVAYAFAGADISVMTFNSTANLNVPMTGDGSAVIEMVRALRPEIAQKSRGSSISAARDLLVQEVDKIHAADPGDPIIVIYMGDGEQTSADPVESFADIKGKVAGGFVLGYGTDQGGKMKQSTYTGLSDEYVQDPTNGQDAVSVIDEGNLQQIASETGLTYLHRDAATPLKPTLQGISGGGDAEISMEQMRESRLDLYWIFAFPIAALLAWEGLHIARLIRKSIPTREKQ</sequence>
<dbReference type="SUPFAM" id="SSF53300">
    <property type="entry name" value="vWA-like"/>
    <property type="match status" value="1"/>
</dbReference>
<dbReference type="Gene3D" id="3.40.50.410">
    <property type="entry name" value="von Willebrand factor, type A domain"/>
    <property type="match status" value="1"/>
</dbReference>
<dbReference type="OrthoDB" id="9814325at2"/>
<dbReference type="Pfam" id="PF13519">
    <property type="entry name" value="VWA_2"/>
    <property type="match status" value="1"/>
</dbReference>
<keyword evidence="1" id="KW-0472">Membrane</keyword>
<protein>
    <submittedName>
        <fullName evidence="3">COG2304: Uncharacterized protein containing a von Willebrand factor type A (VWA) domain</fullName>
    </submittedName>
</protein>
<feature type="domain" description="VWFA" evidence="2">
    <location>
        <begin position="69"/>
        <end position="275"/>
    </location>
</feature>